<keyword evidence="2" id="KW-1185">Reference proteome</keyword>
<dbReference type="Proteomes" id="UP000270094">
    <property type="component" value="Unassembled WGS sequence"/>
</dbReference>
<evidence type="ECO:0000313" key="1">
    <source>
        <dbReference type="EMBL" id="VDM84033.1"/>
    </source>
</evidence>
<dbReference type="EMBL" id="UYYB01126994">
    <property type="protein sequence ID" value="VDM84033.1"/>
    <property type="molecule type" value="Genomic_DNA"/>
</dbReference>
<reference evidence="1 2" key="1">
    <citation type="submission" date="2018-11" db="EMBL/GenBank/DDBJ databases">
        <authorList>
            <consortium name="Pathogen Informatics"/>
        </authorList>
    </citation>
    <scope>NUCLEOTIDE SEQUENCE [LARGE SCALE GENOMIC DNA]</scope>
</reference>
<name>A0A3P7JSR0_STRVU</name>
<sequence length="118" mass="13921">MNLTLFPNGFTYDGCMDFLTDGYQEVIEIATTILRPERFCSLELGWCELNEMPNIMHCLYELCRESLSDTPQSEWLCSLIPDTPDMAYQFLNIQQTKPKKAWKPYHDKFLRESPRDEL</sequence>
<proteinExistence type="predicted"/>
<dbReference type="OrthoDB" id="5797053at2759"/>
<dbReference type="AlphaFoldDB" id="A0A3P7JSR0"/>
<accession>A0A3P7JSR0</accession>
<organism evidence="1 2">
    <name type="scientific">Strongylus vulgaris</name>
    <name type="common">Blood worm</name>
    <dbReference type="NCBI Taxonomy" id="40348"/>
    <lineage>
        <taxon>Eukaryota</taxon>
        <taxon>Metazoa</taxon>
        <taxon>Ecdysozoa</taxon>
        <taxon>Nematoda</taxon>
        <taxon>Chromadorea</taxon>
        <taxon>Rhabditida</taxon>
        <taxon>Rhabditina</taxon>
        <taxon>Rhabditomorpha</taxon>
        <taxon>Strongyloidea</taxon>
        <taxon>Strongylidae</taxon>
        <taxon>Strongylus</taxon>
    </lineage>
</organism>
<evidence type="ECO:0000313" key="2">
    <source>
        <dbReference type="Proteomes" id="UP000270094"/>
    </source>
</evidence>
<protein>
    <submittedName>
        <fullName evidence="1">Uncharacterized protein</fullName>
    </submittedName>
</protein>
<gene>
    <name evidence="1" type="ORF">SVUK_LOCUS19031</name>
</gene>